<evidence type="ECO:0000313" key="3">
    <source>
        <dbReference type="Proteomes" id="UP000183983"/>
    </source>
</evidence>
<evidence type="ECO:0000256" key="1">
    <source>
        <dbReference type="SAM" id="MobiDB-lite"/>
    </source>
</evidence>
<proteinExistence type="predicted"/>
<dbReference type="Proteomes" id="UP000183983">
    <property type="component" value="Unassembled WGS sequence"/>
</dbReference>
<protein>
    <recommendedName>
        <fullName evidence="4">Type III effector HopAA1</fullName>
    </recommendedName>
</protein>
<organism evidence="2 3">
    <name type="scientific">Pseudomonas asturiensis</name>
    <dbReference type="NCBI Taxonomy" id="1190415"/>
    <lineage>
        <taxon>Bacteria</taxon>
        <taxon>Pseudomonadati</taxon>
        <taxon>Pseudomonadota</taxon>
        <taxon>Gammaproteobacteria</taxon>
        <taxon>Pseudomonadales</taxon>
        <taxon>Pseudomonadaceae</taxon>
        <taxon>Pseudomonas</taxon>
    </lineage>
</organism>
<gene>
    <name evidence="2" type="ORF">SAMN05216593_103163</name>
</gene>
<accession>A0A1M7LLE6</accession>
<evidence type="ECO:0008006" key="4">
    <source>
        <dbReference type="Google" id="ProtNLM"/>
    </source>
</evidence>
<dbReference type="EMBL" id="FRDA01000003">
    <property type="protein sequence ID" value="SHM79004.1"/>
    <property type="molecule type" value="Genomic_DNA"/>
</dbReference>
<dbReference type="RefSeq" id="WP_073163554.1">
    <property type="nucleotide sequence ID" value="NZ_FRDA01000003.1"/>
</dbReference>
<reference evidence="2 3" key="1">
    <citation type="submission" date="2016-11" db="EMBL/GenBank/DDBJ databases">
        <authorList>
            <person name="Jaros S."/>
            <person name="Januszkiewicz K."/>
            <person name="Wedrychowicz H."/>
        </authorList>
    </citation>
    <scope>NUCLEOTIDE SEQUENCE [LARGE SCALE GENOMIC DNA]</scope>
    <source>
        <strain evidence="2 3">LMG 26898</strain>
    </source>
</reference>
<name>A0A1M7LLE6_9PSED</name>
<evidence type="ECO:0000313" key="2">
    <source>
        <dbReference type="EMBL" id="SHM79004.1"/>
    </source>
</evidence>
<feature type="region of interest" description="Disordered" evidence="1">
    <location>
        <begin position="465"/>
        <end position="490"/>
    </location>
</feature>
<sequence length="490" mass="50777">MTPIVNRPIQQPAIQLNEIHSAHESDATGYVEATSPTAHADLQAITDYLKDQVFAAHKLPAPADNASSEEHAAVRTHNEKVDALADSRARRLHAQGETKGTIADTFAKAQKLDRLATTASSSLRAMPFAAASVLQYMQPAINKGDWLPTSLKPLTPLISGALSGVMDQVGTGVMNRATDDIHYLAAAPEKLHDVMAASVKRHSPGLVQQSVDLGIGVQTYTARNALRTVLAPALASHPKVQGAVDITVSAAGGLAANAGLGNRMLSVQARDHLRGGAFVLGLKDKEPKADLEAETDWLDAYNAIKSASYSGAALNAGKRLAGLPLDIATDGMKAVRSLVSATSLTQNGLALAGGFAGVGKLQEMATKNITDPATKAAVSQLTNLAGSAGVFAAWTTAGVVTDPAVDKAEAFVQETVKSAASSATGYVASQTAELASAGLRAGEEVITATGATLRNTFDTLRHRNVREPDLEEGGIPAGSPSEWPLGAGRS</sequence>
<dbReference type="OrthoDB" id="7000392at2"/>
<dbReference type="AlphaFoldDB" id="A0A1M7LLE6"/>